<dbReference type="GO" id="GO:0042866">
    <property type="term" value="P:pyruvate biosynthetic process"/>
    <property type="evidence" value="ECO:0007669"/>
    <property type="project" value="UniProtKB-UniRule"/>
</dbReference>
<dbReference type="GO" id="GO:0005829">
    <property type="term" value="C:cytosol"/>
    <property type="evidence" value="ECO:0007669"/>
    <property type="project" value="TreeGrafter"/>
</dbReference>
<dbReference type="Gene3D" id="3.40.1410.10">
    <property type="entry name" value="Chorismate lyase-like"/>
    <property type="match status" value="1"/>
</dbReference>
<dbReference type="EMBL" id="RZHD01000004">
    <property type="protein sequence ID" value="RUR47890.1"/>
    <property type="molecule type" value="Genomic_DNA"/>
</dbReference>
<name>A0A3S0WKU4_9GAMM</name>
<keyword evidence="6" id="KW-1185">Reference proteome</keyword>
<comment type="similarity">
    <text evidence="4">Belongs to the UbiC family.</text>
</comment>
<comment type="subcellular location">
    <subcellularLocation>
        <location evidence="4">Cytoplasm</location>
    </subcellularLocation>
</comment>
<gene>
    <name evidence="4" type="primary">ubiC</name>
    <name evidence="5" type="ORF">ELY37_06430</name>
</gene>
<evidence type="ECO:0000313" key="5">
    <source>
        <dbReference type="EMBL" id="RUR47890.1"/>
    </source>
</evidence>
<dbReference type="SUPFAM" id="SSF64288">
    <property type="entry name" value="Chorismate lyase-like"/>
    <property type="match status" value="1"/>
</dbReference>
<dbReference type="PANTHER" id="PTHR38683">
    <property type="entry name" value="CHORISMATE PYRUVATE-LYASE"/>
    <property type="match status" value="1"/>
</dbReference>
<comment type="catalytic activity">
    <reaction evidence="4">
        <text>chorismate = 4-hydroxybenzoate + pyruvate</text>
        <dbReference type="Rhea" id="RHEA:16505"/>
        <dbReference type="ChEBI" id="CHEBI:15361"/>
        <dbReference type="ChEBI" id="CHEBI:17879"/>
        <dbReference type="ChEBI" id="CHEBI:29748"/>
        <dbReference type="EC" id="4.1.3.40"/>
    </reaction>
</comment>
<dbReference type="Pfam" id="PF04345">
    <property type="entry name" value="Chor_lyase"/>
    <property type="match status" value="1"/>
</dbReference>
<feature type="binding site" evidence="4">
    <location>
        <position position="112"/>
    </location>
    <ligand>
        <name>substrate</name>
    </ligand>
</feature>
<dbReference type="PANTHER" id="PTHR38683:SF1">
    <property type="entry name" value="CHORISMATE PYRUVATE-LYASE"/>
    <property type="match status" value="1"/>
</dbReference>
<evidence type="ECO:0000256" key="2">
    <source>
        <dbReference type="ARBA" id="ARBA00022688"/>
    </source>
</evidence>
<dbReference type="InterPro" id="IPR028978">
    <property type="entry name" value="Chorismate_lyase_/UTRA_dom_sf"/>
</dbReference>
<keyword evidence="1 4" id="KW-0963">Cytoplasm</keyword>
<accession>A0A3S0WKU4</accession>
<comment type="function">
    <text evidence="4">Removes the pyruvyl group from chorismate, with concomitant aromatization of the ring, to provide 4-hydroxybenzoate (4HB) for the ubiquinone pathway.</text>
</comment>
<evidence type="ECO:0000256" key="4">
    <source>
        <dbReference type="HAMAP-Rule" id="MF_01632"/>
    </source>
</evidence>
<dbReference type="RefSeq" id="WP_126952459.1">
    <property type="nucleotide sequence ID" value="NZ_RZHE01000015.1"/>
</dbReference>
<evidence type="ECO:0000256" key="3">
    <source>
        <dbReference type="ARBA" id="ARBA00023239"/>
    </source>
</evidence>
<dbReference type="GO" id="GO:0006744">
    <property type="term" value="P:ubiquinone biosynthetic process"/>
    <property type="evidence" value="ECO:0007669"/>
    <property type="project" value="UniProtKB-UniRule"/>
</dbReference>
<comment type="caution">
    <text evidence="5">The sequence shown here is derived from an EMBL/GenBank/DDBJ whole genome shotgun (WGS) entry which is preliminary data.</text>
</comment>
<dbReference type="HAMAP" id="MF_01632">
    <property type="entry name" value="UbiC"/>
    <property type="match status" value="1"/>
</dbReference>
<dbReference type="EC" id="4.1.3.40" evidence="4"/>
<evidence type="ECO:0000256" key="1">
    <source>
        <dbReference type="ARBA" id="ARBA00022490"/>
    </source>
</evidence>
<keyword evidence="4" id="KW-0670">Pyruvate</keyword>
<organism evidence="5 6">
    <name type="scientific">Vreelandella populi</name>
    <dbReference type="NCBI Taxonomy" id="2498858"/>
    <lineage>
        <taxon>Bacteria</taxon>
        <taxon>Pseudomonadati</taxon>
        <taxon>Pseudomonadota</taxon>
        <taxon>Gammaproteobacteria</taxon>
        <taxon>Oceanospirillales</taxon>
        <taxon>Halomonadaceae</taxon>
        <taxon>Vreelandella</taxon>
    </lineage>
</organism>
<feature type="binding site" evidence="4">
    <location>
        <position position="148"/>
    </location>
    <ligand>
        <name>substrate</name>
    </ligand>
</feature>
<dbReference type="Proteomes" id="UP000286912">
    <property type="component" value="Unassembled WGS sequence"/>
</dbReference>
<dbReference type="AlphaFoldDB" id="A0A3S0WKU4"/>
<dbReference type="OrthoDB" id="9789493at2"/>
<comment type="pathway">
    <text evidence="4">Cofactor biosynthesis; ubiquinone biosynthesis.</text>
</comment>
<dbReference type="GO" id="GO:0008813">
    <property type="term" value="F:chorismate lyase activity"/>
    <property type="evidence" value="ECO:0007669"/>
    <property type="project" value="UniProtKB-UniRule"/>
</dbReference>
<keyword evidence="3 4" id="KW-0456">Lyase</keyword>
<protein>
    <recommendedName>
        <fullName evidence="4">Probable chorismate pyruvate-lyase</fullName>
        <shortName evidence="4">CL</shortName>
        <shortName evidence="4">CPL</shortName>
        <ecNumber evidence="4">4.1.3.40</ecNumber>
    </recommendedName>
</protein>
<comment type="caution">
    <text evidence="4">Lacks conserved residue(s) required for the propagation of feature annotation.</text>
</comment>
<keyword evidence="2 4" id="KW-0831">Ubiquinone biosynthesis</keyword>
<evidence type="ECO:0000313" key="6">
    <source>
        <dbReference type="Proteomes" id="UP000286912"/>
    </source>
</evidence>
<reference evidence="5 6" key="1">
    <citation type="submission" date="2018-12" db="EMBL/GenBank/DDBJ databases">
        <title>three novel Halomonas strain isolated from plants.</title>
        <authorList>
            <person name="Sun C."/>
        </authorList>
    </citation>
    <scope>NUCLEOTIDE SEQUENCE [LARGE SCALE GENOMIC DNA]</scope>
    <source>
        <strain evidence="5 6">RC</strain>
    </source>
</reference>
<sequence>MPSSNSRCNKSLSDHHVTLAAPFFAREYPVVTYSFRPAYTFPVWQPVAAVRPAMSAPWWQWVASTDSLTARLIKAGGERPFRVRLLHQGVGMPWKDEAQALNIGHRRYAWLREVALCVDESPWVVARSVAPLTQLQGQHLDRLGERSLGSWLFQQPDLVRGPLEASACAPRFAYPACNNAQSLWGRRSVFQHGGLSLLVQEYFLTNMADDLRLPSR</sequence>
<dbReference type="UniPathway" id="UPA00232"/>
<feature type="binding site" evidence="4">
    <location>
        <position position="201"/>
    </location>
    <ligand>
        <name>substrate</name>
    </ligand>
</feature>
<proteinExistence type="inferred from homology"/>
<dbReference type="InterPro" id="IPR007440">
    <property type="entry name" value="Chorismate--pyruvate_lyase"/>
</dbReference>